<dbReference type="Gene3D" id="1.20.120.1900">
    <property type="entry name" value="Gamma-tubulin complex, C-terminal domain"/>
    <property type="match status" value="1"/>
</dbReference>
<name>A0A6J2T634_DROLE</name>
<sequence>MAQELYQQVVDRNVPQLVKLLLGSVQEDEAFKACRQFSLATLRHHSYKPTNARSVFRSLNHFLERFTMERLAEFGETFQLLVNMVVKHSTDLQTANVDLKWSLIDFMLCANYEAFKHVRLNRRDMEVKRLALIKAIEAGNEKQDTVVGSSEDDVTFDVIMNPIQQMDKDSASLTSTSETELEDEWEVRTPTRQSCDLFSVSSSIDGDTSQVSTLSMTQAEEAADKQSPSAADNEVVLTETFVTPEAELTFSLNVVQLSPAAIKPSQVNYYRGAHELLTQMHTQGWTAEIHIHPNLSHAHTSHSFAASYADYMQHQLHNNSCPVPQLTPECCLLREVIIMFFHPRDCIYFQLLNQRIEARSSVTTTCTFDLAVGNLLETEILPPLREVQMLRKFINYYTSKSVGLDHIRTLFWMGESLWWLIKPITEAFLYFDRRLSLGMETASLSIFLKHMRTPLQRIRLLSQLTSQSYLWFFNHLHPLAHVRSLYTLSNLMGLATVFSGVERAHAIVLLLQTLRAYCDFLDSWWRSGDFNDSHGEFPALRLKVDHRTVYGMRPLDCVEKQLTNNRIYWLIQQHVLLVGPAIALLYDTLRLADFVNEHETFLTKSLHSSLMEGVLRNLKPYILSGKVIQSSPKIPDILQQLRATEDPELRTLLFSYYNETLPDRKQSARCSVPELLRRFANCVEYTPLEELIYVELERQLAARSLLFNAFIVHFMREQIYLGGKLRLIRSVCLCLDINIFREQFDPFFEHLDQHNFKKSLKQLHYIIAAHNPRLSYIFGLELGESEKCANTLHVLERITLHVKRDTALACIVTNSQVAVYNAALRMMLQYYWAIWKLLQLPVELGAGIILCYASKCAIEGIHILHSNLMTALHQWDLHPVKRVMEQAARCCDTGIKRCESLQQLQHVHLNYINYLASNFLSTSDNTSFQSGLPEVLQLVIMLTQLRYRVQYLMVDNSRPFEPQIVPDKFDLKYDELADVYYKSIRRMCVGLHCILQMT</sequence>
<dbReference type="CDD" id="cd22572">
    <property type="entry name" value="GCP5_NTD"/>
    <property type="match status" value="1"/>
</dbReference>
<gene>
    <name evidence="2" type="primary">LOC115622557</name>
</gene>
<dbReference type="AlphaFoldDB" id="A0A6J2T634"/>
<protein>
    <submittedName>
        <fullName evidence="2">Uncharacterized protein LOC115622557</fullName>
    </submittedName>
</protein>
<accession>A0A6J2T634</accession>
<evidence type="ECO:0000313" key="2">
    <source>
        <dbReference type="RefSeq" id="XP_030372386.1"/>
    </source>
</evidence>
<dbReference type="OrthoDB" id="66546at2759"/>
<keyword evidence="1" id="KW-1185">Reference proteome</keyword>
<dbReference type="InterPro" id="IPR059169">
    <property type="entry name" value="GCP5_N_ext"/>
</dbReference>
<dbReference type="GeneID" id="115622557"/>
<dbReference type="RefSeq" id="XP_030372386.1">
    <property type="nucleotide sequence ID" value="XM_030516526.1"/>
</dbReference>
<dbReference type="Proteomes" id="UP000504634">
    <property type="component" value="Unplaced"/>
</dbReference>
<organism evidence="1 2">
    <name type="scientific">Drosophila lebanonensis</name>
    <name type="common">Fruit fly</name>
    <name type="synonym">Scaptodrosophila lebanonensis</name>
    <dbReference type="NCBI Taxonomy" id="7225"/>
    <lineage>
        <taxon>Eukaryota</taxon>
        <taxon>Metazoa</taxon>
        <taxon>Ecdysozoa</taxon>
        <taxon>Arthropoda</taxon>
        <taxon>Hexapoda</taxon>
        <taxon>Insecta</taxon>
        <taxon>Pterygota</taxon>
        <taxon>Neoptera</taxon>
        <taxon>Endopterygota</taxon>
        <taxon>Diptera</taxon>
        <taxon>Brachycera</taxon>
        <taxon>Muscomorpha</taxon>
        <taxon>Ephydroidea</taxon>
        <taxon>Drosophilidae</taxon>
        <taxon>Scaptodrosophila</taxon>
    </lineage>
</organism>
<dbReference type="InterPro" id="IPR042241">
    <property type="entry name" value="GCP_C_sf"/>
</dbReference>
<proteinExistence type="predicted"/>
<evidence type="ECO:0000313" key="1">
    <source>
        <dbReference type="Proteomes" id="UP000504634"/>
    </source>
</evidence>
<reference evidence="2" key="1">
    <citation type="submission" date="2025-08" db="UniProtKB">
        <authorList>
            <consortium name="RefSeq"/>
        </authorList>
    </citation>
    <scope>IDENTIFICATION</scope>
    <source>
        <strain evidence="2">11010-0011.00</strain>
        <tissue evidence="2">Whole body</tissue>
    </source>
</reference>
<dbReference type="CTD" id="317930"/>